<accession>A0ABM1RHD1</accession>
<keyword evidence="2" id="KW-1185">Reference proteome</keyword>
<feature type="non-terminal residue" evidence="3">
    <location>
        <position position="182"/>
    </location>
</feature>
<feature type="domain" description="Reverse transcriptase Ty1/copia-type" evidence="1">
    <location>
        <begin position="1"/>
        <end position="56"/>
    </location>
</feature>
<proteinExistence type="predicted"/>
<dbReference type="PANTHER" id="PTHR11439:SF483">
    <property type="entry name" value="PEPTIDE SYNTHASE GLIP-LIKE, PUTATIVE (AFU_ORTHOLOGUE AFUA_3G12920)-RELATED"/>
    <property type="match status" value="1"/>
</dbReference>
<dbReference type="PANTHER" id="PTHR11439">
    <property type="entry name" value="GAG-POL-RELATED RETROTRANSPOSON"/>
    <property type="match status" value="1"/>
</dbReference>
<gene>
    <name evidence="3" type="primary">LOC109131701</name>
</gene>
<protein>
    <submittedName>
        <fullName evidence="3">Uncharacterized protein LOC109131701</fullName>
    </submittedName>
</protein>
<evidence type="ECO:0000313" key="3">
    <source>
        <dbReference type="RefSeq" id="XP_019098419.1"/>
    </source>
</evidence>
<reference evidence="2" key="1">
    <citation type="journal article" date="2014" name="Nat. Commun.">
        <title>The emerging biofuel crop Camelina sativa retains a highly undifferentiated hexaploid genome structure.</title>
        <authorList>
            <person name="Kagale S."/>
            <person name="Koh C."/>
            <person name="Nixon J."/>
            <person name="Bollina V."/>
            <person name="Clarke W.E."/>
            <person name="Tuteja R."/>
            <person name="Spillane C."/>
            <person name="Robinson S.J."/>
            <person name="Links M.G."/>
            <person name="Clarke C."/>
            <person name="Higgins E.E."/>
            <person name="Huebert T."/>
            <person name="Sharpe A.G."/>
            <person name="Parkin I.A."/>
        </authorList>
    </citation>
    <scope>NUCLEOTIDE SEQUENCE [LARGE SCALE GENOMIC DNA]</scope>
    <source>
        <strain evidence="2">cv. DH55</strain>
    </source>
</reference>
<reference evidence="3" key="2">
    <citation type="submission" date="2025-08" db="UniProtKB">
        <authorList>
            <consortium name="RefSeq"/>
        </authorList>
    </citation>
    <scope>IDENTIFICATION</scope>
    <source>
        <tissue evidence="3">Leaf</tissue>
    </source>
</reference>
<dbReference type="Pfam" id="PF07727">
    <property type="entry name" value="RVT_2"/>
    <property type="match status" value="1"/>
</dbReference>
<sequence length="182" mass="20412">MTKEFEMSMCGELSYFLGLQITQTDEGIFISQSTYAKQLVKIFEMQTSKPKTIPMSTSCILTRDENGLKVDERLYRGMIGSLLYLTASRPDLCYSVGVYARYQSSPRVLHLTAVKRIIKFVKDWAGSTDDRRSTTGGCFFLGNNLIAWHSKKQTCVDLADEFGDDPLFLSPLVTHGPLASLV</sequence>
<name>A0ABM1RHD1_CAMSA</name>
<dbReference type="Proteomes" id="UP000694864">
    <property type="component" value="Unplaced"/>
</dbReference>
<evidence type="ECO:0000259" key="1">
    <source>
        <dbReference type="Pfam" id="PF07727"/>
    </source>
</evidence>
<dbReference type="InterPro" id="IPR013103">
    <property type="entry name" value="RVT_2"/>
</dbReference>
<evidence type="ECO:0000313" key="2">
    <source>
        <dbReference type="Proteomes" id="UP000694864"/>
    </source>
</evidence>
<dbReference type="GeneID" id="109131701"/>
<dbReference type="CDD" id="cd09272">
    <property type="entry name" value="RNase_HI_RT_Ty1"/>
    <property type="match status" value="1"/>
</dbReference>
<organism evidence="2 3">
    <name type="scientific">Camelina sativa</name>
    <name type="common">False flax</name>
    <name type="synonym">Myagrum sativum</name>
    <dbReference type="NCBI Taxonomy" id="90675"/>
    <lineage>
        <taxon>Eukaryota</taxon>
        <taxon>Viridiplantae</taxon>
        <taxon>Streptophyta</taxon>
        <taxon>Embryophyta</taxon>
        <taxon>Tracheophyta</taxon>
        <taxon>Spermatophyta</taxon>
        <taxon>Magnoliopsida</taxon>
        <taxon>eudicotyledons</taxon>
        <taxon>Gunneridae</taxon>
        <taxon>Pentapetalae</taxon>
        <taxon>rosids</taxon>
        <taxon>malvids</taxon>
        <taxon>Brassicales</taxon>
        <taxon>Brassicaceae</taxon>
        <taxon>Camelineae</taxon>
        <taxon>Camelina</taxon>
    </lineage>
</organism>
<dbReference type="RefSeq" id="XP_019098419.1">
    <property type="nucleotide sequence ID" value="XM_019242874.1"/>
</dbReference>